<gene>
    <name evidence="2" type="ORF">V3390_03105</name>
</gene>
<dbReference type="EMBL" id="JAZHBO010000001">
    <property type="protein sequence ID" value="MEF2155219.1"/>
    <property type="molecule type" value="Genomic_DNA"/>
</dbReference>
<evidence type="ECO:0000313" key="3">
    <source>
        <dbReference type="Proteomes" id="UP001356170"/>
    </source>
</evidence>
<dbReference type="GO" id="GO:0016787">
    <property type="term" value="F:hydrolase activity"/>
    <property type="evidence" value="ECO:0007669"/>
    <property type="project" value="UniProtKB-KW"/>
</dbReference>
<name>A0ABU7UXC3_9GAMM</name>
<dbReference type="PANTHER" id="PTHR43798">
    <property type="entry name" value="MONOACYLGLYCEROL LIPASE"/>
    <property type="match status" value="1"/>
</dbReference>
<dbReference type="InterPro" id="IPR050266">
    <property type="entry name" value="AB_hydrolase_sf"/>
</dbReference>
<dbReference type="Gene3D" id="3.40.50.1820">
    <property type="entry name" value="alpha/beta hydrolase"/>
    <property type="match status" value="1"/>
</dbReference>
<dbReference type="SUPFAM" id="SSF53474">
    <property type="entry name" value="alpha/beta-Hydrolases"/>
    <property type="match status" value="1"/>
</dbReference>
<feature type="domain" description="AB hydrolase-1" evidence="1">
    <location>
        <begin position="32"/>
        <end position="278"/>
    </location>
</feature>
<dbReference type="PRINTS" id="PR00111">
    <property type="entry name" value="ABHYDROLASE"/>
</dbReference>
<reference evidence="2 3" key="1">
    <citation type="submission" date="2024-01" db="EMBL/GenBank/DDBJ databases">
        <title>Novel species of the genus Luteimonas isolated from rivers.</title>
        <authorList>
            <person name="Lu H."/>
        </authorList>
    </citation>
    <scope>NUCLEOTIDE SEQUENCE [LARGE SCALE GENOMIC DNA]</scope>
    <source>
        <strain evidence="2 3">FXH3W</strain>
    </source>
</reference>
<comment type="caution">
    <text evidence="2">The sequence shown here is derived from an EMBL/GenBank/DDBJ whole genome shotgun (WGS) entry which is preliminary data.</text>
</comment>
<sequence>MSTSEYPFTPLSFEVRPGIRMAYLDEGPQDAPVILMLHGNPSWSFLWRRWILGLRDQYRCIAPDHVGMGNSDKPDDAHYTYTLDSRIDDVEALLAHLGITGPLTLAVHDWGGGIGFGWAMRHPAQVARLLITNTGAFPLPKAKRLPRSLWLGRDTWLGAFLIRGLNAFARGTAHIGSVRRLPADVFRGFIAPYNSWANRRSVLRFVQDIPLGKGDRAWDTIERMGAFLPSLADRPALIFWGLKDFVFDRHFLQGFRDALPNAQVHAYQDAAHYVLEDKAEVSLPLVRQFLAANPVESAA</sequence>
<accession>A0ABU7UXC3</accession>
<evidence type="ECO:0000259" key="1">
    <source>
        <dbReference type="Pfam" id="PF00561"/>
    </source>
</evidence>
<keyword evidence="3" id="KW-1185">Reference proteome</keyword>
<keyword evidence="2" id="KW-0378">Hydrolase</keyword>
<dbReference type="InterPro" id="IPR029058">
    <property type="entry name" value="AB_hydrolase_fold"/>
</dbReference>
<dbReference type="Proteomes" id="UP001356170">
    <property type="component" value="Unassembled WGS sequence"/>
</dbReference>
<proteinExistence type="predicted"/>
<evidence type="ECO:0000313" key="2">
    <source>
        <dbReference type="EMBL" id="MEF2155219.1"/>
    </source>
</evidence>
<protein>
    <submittedName>
        <fullName evidence="2">Alpha/beta fold hydrolase</fullName>
    </submittedName>
</protein>
<organism evidence="2 3">
    <name type="scientific">Aquilutibacter rugosus</name>
    <dbReference type="NCBI Taxonomy" id="3115820"/>
    <lineage>
        <taxon>Bacteria</taxon>
        <taxon>Pseudomonadati</taxon>
        <taxon>Pseudomonadota</taxon>
        <taxon>Gammaproteobacteria</taxon>
        <taxon>Lysobacterales</taxon>
        <taxon>Lysobacteraceae</taxon>
        <taxon>Aquilutibacter</taxon>
    </lineage>
</organism>
<dbReference type="Pfam" id="PF00561">
    <property type="entry name" value="Abhydrolase_1"/>
    <property type="match status" value="1"/>
</dbReference>
<dbReference type="PANTHER" id="PTHR43798:SF24">
    <property type="entry name" value="CIS-3-ALKYL-4-ALKYLOXETAN-2-ONE DECARBOXYLASE"/>
    <property type="match status" value="1"/>
</dbReference>
<dbReference type="InterPro" id="IPR000073">
    <property type="entry name" value="AB_hydrolase_1"/>
</dbReference>